<dbReference type="AlphaFoldDB" id="A0A8T3ALW7"/>
<gene>
    <name evidence="1" type="ORF">KFK09_025375</name>
</gene>
<dbReference type="EMBL" id="JAGYWB010000017">
    <property type="protein sequence ID" value="KAI0495225.1"/>
    <property type="molecule type" value="Genomic_DNA"/>
</dbReference>
<protein>
    <submittedName>
        <fullName evidence="1">Uncharacterized protein</fullName>
    </submittedName>
</protein>
<sequence>MPPGTWVHINVNENMVSCNVSKFIMLDLYLLGVVVRDPILASISFSDFRNNDMQPFKKRMLVLVDVNIVANNQMLFMFV</sequence>
<evidence type="ECO:0000313" key="2">
    <source>
        <dbReference type="Proteomes" id="UP000829196"/>
    </source>
</evidence>
<accession>A0A8T3ALW7</accession>
<name>A0A8T3ALW7_DENNO</name>
<organism evidence="1 2">
    <name type="scientific">Dendrobium nobile</name>
    <name type="common">Orchid</name>
    <dbReference type="NCBI Taxonomy" id="94219"/>
    <lineage>
        <taxon>Eukaryota</taxon>
        <taxon>Viridiplantae</taxon>
        <taxon>Streptophyta</taxon>
        <taxon>Embryophyta</taxon>
        <taxon>Tracheophyta</taxon>
        <taxon>Spermatophyta</taxon>
        <taxon>Magnoliopsida</taxon>
        <taxon>Liliopsida</taxon>
        <taxon>Asparagales</taxon>
        <taxon>Orchidaceae</taxon>
        <taxon>Epidendroideae</taxon>
        <taxon>Malaxideae</taxon>
        <taxon>Dendrobiinae</taxon>
        <taxon>Dendrobium</taxon>
    </lineage>
</organism>
<keyword evidence="2" id="KW-1185">Reference proteome</keyword>
<evidence type="ECO:0000313" key="1">
    <source>
        <dbReference type="EMBL" id="KAI0495225.1"/>
    </source>
</evidence>
<proteinExistence type="predicted"/>
<comment type="caution">
    <text evidence="1">The sequence shown here is derived from an EMBL/GenBank/DDBJ whole genome shotgun (WGS) entry which is preliminary data.</text>
</comment>
<reference evidence="1" key="1">
    <citation type="journal article" date="2022" name="Front. Genet.">
        <title>Chromosome-Scale Assembly of the Dendrobium nobile Genome Provides Insights Into the Molecular Mechanism of the Biosynthesis of the Medicinal Active Ingredient of Dendrobium.</title>
        <authorList>
            <person name="Xu Q."/>
            <person name="Niu S.-C."/>
            <person name="Li K.-L."/>
            <person name="Zheng P.-J."/>
            <person name="Zhang X.-J."/>
            <person name="Jia Y."/>
            <person name="Liu Y."/>
            <person name="Niu Y.-X."/>
            <person name="Yu L.-H."/>
            <person name="Chen D.-F."/>
            <person name="Zhang G.-Q."/>
        </authorList>
    </citation>
    <scope>NUCLEOTIDE SEQUENCE</scope>
    <source>
        <tissue evidence="1">Leaf</tissue>
    </source>
</reference>
<dbReference type="OrthoDB" id="1738076at2759"/>
<dbReference type="Proteomes" id="UP000829196">
    <property type="component" value="Unassembled WGS sequence"/>
</dbReference>